<dbReference type="GO" id="GO:0006817">
    <property type="term" value="P:phosphate ion transport"/>
    <property type="evidence" value="ECO:0007669"/>
    <property type="project" value="UniProtKB-KW"/>
</dbReference>
<dbReference type="InterPro" id="IPR004331">
    <property type="entry name" value="SPX_dom"/>
</dbReference>
<evidence type="ECO:0000256" key="3">
    <source>
        <dbReference type="ARBA" id="ARBA00022448"/>
    </source>
</evidence>
<evidence type="ECO:0000313" key="13">
    <source>
        <dbReference type="EMBL" id="CAA2933644.1"/>
    </source>
</evidence>
<comment type="caution">
    <text evidence="13">The sequence shown here is derived from an EMBL/GenBank/DDBJ whole genome shotgun (WGS) entry which is preliminary data.</text>
</comment>
<evidence type="ECO:0000256" key="7">
    <source>
        <dbReference type="ARBA" id="ARBA00022989"/>
    </source>
</evidence>
<feature type="transmembrane region" description="Helical" evidence="10">
    <location>
        <begin position="595"/>
        <end position="611"/>
    </location>
</feature>
<dbReference type="EMBL" id="CACTIH010000005">
    <property type="protein sequence ID" value="CAA2933644.1"/>
    <property type="molecule type" value="Genomic_DNA"/>
</dbReference>
<feature type="transmembrane region" description="Helical" evidence="10">
    <location>
        <begin position="631"/>
        <end position="647"/>
    </location>
</feature>
<dbReference type="CDD" id="cd14476">
    <property type="entry name" value="SPX_PHO1_like"/>
    <property type="match status" value="1"/>
</dbReference>
<evidence type="ECO:0000256" key="2">
    <source>
        <dbReference type="ARBA" id="ARBA00009665"/>
    </source>
</evidence>
<evidence type="ECO:0000256" key="1">
    <source>
        <dbReference type="ARBA" id="ARBA00004651"/>
    </source>
</evidence>
<feature type="transmembrane region" description="Helical" evidence="10">
    <location>
        <begin position="702"/>
        <end position="724"/>
    </location>
</feature>
<dbReference type="PROSITE" id="PS51382">
    <property type="entry name" value="SPX"/>
    <property type="match status" value="1"/>
</dbReference>
<sequence>MKFGKEFKKQKVPEWTEAYVDYNGLKRILQEICRVKKSKLPPAPLRATQQRSILCRTFSGLNPEAGNLQNSEDIENPVIAVNTVQEENCRKLYNTELLVSPEELEENEITFFRKLDDELNKANTFYKDQVEGVARKAALLNTQMDALIALRIKVMNPSFHGSSYLRRLSTNIDNLFPSKITSPKRAETFVVEHMNLTPEMELRCQGLESDIHSESDSAPVAHYVGASIDEANSSECKTTQLEILDRVKISNNFETPISTIKGVFKDSKEKDLSFKKEELREVEERLKHVFVEFYHELRLLKNYSFMNLSAFSKILKKYEKITSRRAARSYMKIVDNSYIGSSDEITTLMDQVEVTFIKHFSNSNHREGMKLLRPKQRREKHRITFFSGFFSGCSIALLVAIILLIEDRKLTDKENTTWYLGMIFPLYSFYAYIVLHMLVYATNIYFWRRYKINYPFIFGFKQGTELGYREVFLLSNSLAVITLGTFLVHLYIKMDSRKQDYKTCFDLFPLGLLIVVLFIVFCPFSFLYRSSRFFLIKCVFHCICAPLYEVTLPDFFLADQLTSQVQAIRSFEYYICFYTWKKSSRRQTKCSNHDAYNIFYFIVAVIPYWFRFLQCVRRLFEEKHIAHGYNGLRYFLTIVAVVIRTAFELKKQFTWQVLALVSSVIATMFNTYWDIFVDWGLLQRKSKNMFLRDKLLVSHKSVYFAAMILDILLRFAWLQVVLVFNVHSLRGTTISSIFSCLEILRRGMWNFFRLENEHLNNVGKYRAFKSIPLPFNYYDDDDEDDDDKDD</sequence>
<feature type="transmembrane region" description="Helical" evidence="10">
    <location>
        <begin position="659"/>
        <end position="682"/>
    </location>
</feature>
<protein>
    <submittedName>
        <fullName evidence="13">Phosphate transporter PHO1 homolog 10</fullName>
    </submittedName>
</protein>
<dbReference type="PANTHER" id="PTHR10783:SF104">
    <property type="entry name" value="PHOSPHATE TRANSPORTER PHO1 HOMOLOG 10"/>
    <property type="match status" value="1"/>
</dbReference>
<evidence type="ECO:0000256" key="9">
    <source>
        <dbReference type="ARBA" id="ARBA00043939"/>
    </source>
</evidence>
<gene>
    <name evidence="13" type="ORF">OLEA9_A058799</name>
</gene>
<organism evidence="13 14">
    <name type="scientific">Olea europaea subsp. europaea</name>
    <dbReference type="NCBI Taxonomy" id="158383"/>
    <lineage>
        <taxon>Eukaryota</taxon>
        <taxon>Viridiplantae</taxon>
        <taxon>Streptophyta</taxon>
        <taxon>Embryophyta</taxon>
        <taxon>Tracheophyta</taxon>
        <taxon>Spermatophyta</taxon>
        <taxon>Magnoliopsida</taxon>
        <taxon>eudicotyledons</taxon>
        <taxon>Gunneridae</taxon>
        <taxon>Pentapetalae</taxon>
        <taxon>asterids</taxon>
        <taxon>lamiids</taxon>
        <taxon>Lamiales</taxon>
        <taxon>Oleaceae</taxon>
        <taxon>Oleeae</taxon>
        <taxon>Olea</taxon>
    </lineage>
</organism>
<feature type="transmembrane region" description="Helical" evidence="10">
    <location>
        <begin position="417"/>
        <end position="441"/>
    </location>
</feature>
<evidence type="ECO:0000256" key="10">
    <source>
        <dbReference type="SAM" id="Phobius"/>
    </source>
</evidence>
<comment type="similarity">
    <text evidence="2">Belongs to the SYG1 (TC 2.A.94) family.</text>
</comment>
<dbReference type="GO" id="GO:0016036">
    <property type="term" value="P:cellular response to phosphate starvation"/>
    <property type="evidence" value="ECO:0007669"/>
    <property type="project" value="TreeGrafter"/>
</dbReference>
<keyword evidence="6 10" id="KW-0812">Transmembrane</keyword>
<keyword evidence="5" id="KW-0592">Phosphate transport</keyword>
<dbReference type="Pfam" id="PF03124">
    <property type="entry name" value="EXS"/>
    <property type="match status" value="1"/>
</dbReference>
<feature type="domain" description="EXS" evidence="11">
    <location>
        <begin position="591"/>
        <end position="785"/>
    </location>
</feature>
<dbReference type="InterPro" id="IPR034092">
    <property type="entry name" value="PHO1_SPX"/>
</dbReference>
<comment type="subcellular location">
    <subcellularLocation>
        <location evidence="1">Cell membrane</location>
        <topology evidence="1">Multi-pass membrane protein</topology>
    </subcellularLocation>
</comment>
<evidence type="ECO:0000259" key="11">
    <source>
        <dbReference type="PROSITE" id="PS51380"/>
    </source>
</evidence>
<dbReference type="Pfam" id="PF03105">
    <property type="entry name" value="SPX"/>
    <property type="match status" value="1"/>
</dbReference>
<dbReference type="OrthoDB" id="9970435at2759"/>
<evidence type="ECO:0000256" key="4">
    <source>
        <dbReference type="ARBA" id="ARBA00022475"/>
    </source>
</evidence>
<reference evidence="13 14" key="1">
    <citation type="submission" date="2019-12" db="EMBL/GenBank/DDBJ databases">
        <authorList>
            <person name="Alioto T."/>
            <person name="Alioto T."/>
            <person name="Gomez Garrido J."/>
        </authorList>
    </citation>
    <scope>NUCLEOTIDE SEQUENCE [LARGE SCALE GENOMIC DNA]</scope>
</reference>
<feature type="transmembrane region" description="Helical" evidence="10">
    <location>
        <begin position="471"/>
        <end position="492"/>
    </location>
</feature>
<keyword evidence="14" id="KW-1185">Reference proteome</keyword>
<dbReference type="GO" id="GO:0000822">
    <property type="term" value="F:inositol hexakisphosphate binding"/>
    <property type="evidence" value="ECO:0007669"/>
    <property type="project" value="TreeGrafter"/>
</dbReference>
<name>A0A8S0P7X3_OLEEU</name>
<dbReference type="Proteomes" id="UP000594638">
    <property type="component" value="Unassembled WGS sequence"/>
</dbReference>
<keyword evidence="7 10" id="KW-1133">Transmembrane helix</keyword>
<keyword evidence="4" id="KW-1003">Cell membrane</keyword>
<evidence type="ECO:0000313" key="14">
    <source>
        <dbReference type="Proteomes" id="UP000594638"/>
    </source>
</evidence>
<proteinExistence type="inferred from homology"/>
<dbReference type="PROSITE" id="PS51380">
    <property type="entry name" value="EXS"/>
    <property type="match status" value="1"/>
</dbReference>
<dbReference type="GO" id="GO:0005802">
    <property type="term" value="C:trans-Golgi network"/>
    <property type="evidence" value="ECO:0007669"/>
    <property type="project" value="TreeGrafter"/>
</dbReference>
<comment type="function">
    <text evidence="9">May transport inorganic phosphate (Pi).</text>
</comment>
<feature type="domain" description="SPX" evidence="12">
    <location>
        <begin position="1"/>
        <end position="332"/>
    </location>
</feature>
<feature type="transmembrane region" description="Helical" evidence="10">
    <location>
        <begin position="383"/>
        <end position="405"/>
    </location>
</feature>
<evidence type="ECO:0000259" key="12">
    <source>
        <dbReference type="PROSITE" id="PS51382"/>
    </source>
</evidence>
<evidence type="ECO:0000256" key="8">
    <source>
        <dbReference type="ARBA" id="ARBA00023136"/>
    </source>
</evidence>
<feature type="transmembrane region" description="Helical" evidence="10">
    <location>
        <begin position="507"/>
        <end position="528"/>
    </location>
</feature>
<dbReference type="Gramene" id="OE9A058799T1">
    <property type="protein sequence ID" value="OE9A058799C1"/>
    <property type="gene ID" value="OE9A058799"/>
</dbReference>
<accession>A0A8S0P7X3</accession>
<evidence type="ECO:0000256" key="6">
    <source>
        <dbReference type="ARBA" id="ARBA00022692"/>
    </source>
</evidence>
<dbReference type="PANTHER" id="PTHR10783">
    <property type="entry name" value="XENOTROPIC AND POLYTROPIC RETROVIRUS RECEPTOR 1-RELATED"/>
    <property type="match status" value="1"/>
</dbReference>
<dbReference type="InterPro" id="IPR004342">
    <property type="entry name" value="EXS_C"/>
</dbReference>
<keyword evidence="8 10" id="KW-0472">Membrane</keyword>
<keyword evidence="3" id="KW-0813">Transport</keyword>
<evidence type="ECO:0000256" key="5">
    <source>
        <dbReference type="ARBA" id="ARBA00022592"/>
    </source>
</evidence>
<dbReference type="AlphaFoldDB" id="A0A8S0P7X3"/>
<dbReference type="GO" id="GO:0005886">
    <property type="term" value="C:plasma membrane"/>
    <property type="evidence" value="ECO:0007669"/>
    <property type="project" value="UniProtKB-SubCell"/>
</dbReference>